<comment type="caution">
    <text evidence="2">The sequence shown here is derived from an EMBL/GenBank/DDBJ whole genome shotgun (WGS) entry which is preliminary data.</text>
</comment>
<dbReference type="RefSeq" id="WP_203936956.1">
    <property type="nucleotide sequence ID" value="NZ_BAAAGJ010000005.1"/>
</dbReference>
<dbReference type="PANTHER" id="PTHR38436:SF1">
    <property type="entry name" value="ESTER CYCLASE"/>
    <property type="match status" value="1"/>
</dbReference>
<accession>A0A8J3Y4Z6</accession>
<evidence type="ECO:0000313" key="3">
    <source>
        <dbReference type="Proteomes" id="UP000652013"/>
    </source>
</evidence>
<evidence type="ECO:0000313" key="2">
    <source>
        <dbReference type="EMBL" id="GIJ01640.1"/>
    </source>
</evidence>
<dbReference type="InterPro" id="IPR037401">
    <property type="entry name" value="SnoaL-like"/>
</dbReference>
<dbReference type="Pfam" id="PF12680">
    <property type="entry name" value="SnoaL_2"/>
    <property type="match status" value="1"/>
</dbReference>
<dbReference type="Gene3D" id="3.10.450.50">
    <property type="match status" value="1"/>
</dbReference>
<dbReference type="Proteomes" id="UP000652013">
    <property type="component" value="Unassembled WGS sequence"/>
</dbReference>
<organism evidence="2 3">
    <name type="scientific">Spirilliplanes yamanashiensis</name>
    <dbReference type="NCBI Taxonomy" id="42233"/>
    <lineage>
        <taxon>Bacteria</taxon>
        <taxon>Bacillati</taxon>
        <taxon>Actinomycetota</taxon>
        <taxon>Actinomycetes</taxon>
        <taxon>Micromonosporales</taxon>
        <taxon>Micromonosporaceae</taxon>
        <taxon>Spirilliplanes</taxon>
    </lineage>
</organism>
<evidence type="ECO:0000259" key="1">
    <source>
        <dbReference type="Pfam" id="PF12680"/>
    </source>
</evidence>
<feature type="domain" description="SnoaL-like" evidence="1">
    <location>
        <begin position="10"/>
        <end position="119"/>
    </location>
</feature>
<protein>
    <recommendedName>
        <fullName evidence="1">SnoaL-like domain-containing protein</fullName>
    </recommendedName>
</protein>
<dbReference type="InterPro" id="IPR032710">
    <property type="entry name" value="NTF2-like_dom_sf"/>
</dbReference>
<proteinExistence type="predicted"/>
<gene>
    <name evidence="2" type="ORF">Sya03_09920</name>
</gene>
<dbReference type="PANTHER" id="PTHR38436">
    <property type="entry name" value="POLYKETIDE CYCLASE SNOAL-LIKE DOMAIN"/>
    <property type="match status" value="1"/>
</dbReference>
<dbReference type="InterPro" id="IPR009959">
    <property type="entry name" value="Cyclase_SnoaL-like"/>
</dbReference>
<sequence length="145" mass="15979">MGQARRLMDRFTEAALIDKDLKQVGDCFAENAVAEAPDRTLTGRDEIVEYVRQFVDGFPDVRFEERAMYEDGDAAVVEGVYVATNTGPLAGPDGRTYPATGRPIRLRSCEVGTVGDGVFTAYRFYNDQVEFLAQLGLMEDPAAGR</sequence>
<dbReference type="GO" id="GO:0030638">
    <property type="term" value="P:polyketide metabolic process"/>
    <property type="evidence" value="ECO:0007669"/>
    <property type="project" value="InterPro"/>
</dbReference>
<dbReference type="EMBL" id="BOOY01000005">
    <property type="protein sequence ID" value="GIJ01640.1"/>
    <property type="molecule type" value="Genomic_DNA"/>
</dbReference>
<dbReference type="AlphaFoldDB" id="A0A8J3Y4Z6"/>
<reference evidence="2" key="1">
    <citation type="submission" date="2021-01" db="EMBL/GenBank/DDBJ databases">
        <title>Whole genome shotgun sequence of Spirilliplanes yamanashiensis NBRC 15828.</title>
        <authorList>
            <person name="Komaki H."/>
            <person name="Tamura T."/>
        </authorList>
    </citation>
    <scope>NUCLEOTIDE SEQUENCE</scope>
    <source>
        <strain evidence="2">NBRC 15828</strain>
    </source>
</reference>
<keyword evidence="3" id="KW-1185">Reference proteome</keyword>
<dbReference type="SUPFAM" id="SSF54427">
    <property type="entry name" value="NTF2-like"/>
    <property type="match status" value="1"/>
</dbReference>
<name>A0A8J3Y4Z6_9ACTN</name>